<organism evidence="1">
    <name type="scientific">marine sediment metagenome</name>
    <dbReference type="NCBI Taxonomy" id="412755"/>
    <lineage>
        <taxon>unclassified sequences</taxon>
        <taxon>metagenomes</taxon>
        <taxon>ecological metagenomes</taxon>
    </lineage>
</organism>
<accession>A0A0F9R424</accession>
<protein>
    <recommendedName>
        <fullName evidence="2">Gelsolin-like domain-containing protein</fullName>
    </recommendedName>
</protein>
<dbReference type="InterPro" id="IPR029006">
    <property type="entry name" value="ADF-H/Gelsolin-like_dom_sf"/>
</dbReference>
<proteinExistence type="predicted"/>
<name>A0A0F9R424_9ZZZZ</name>
<dbReference type="AlphaFoldDB" id="A0A0F9R424"/>
<comment type="caution">
    <text evidence="1">The sequence shown here is derived from an EMBL/GenBank/DDBJ whole genome shotgun (WGS) entry which is preliminary data.</text>
</comment>
<evidence type="ECO:0008006" key="2">
    <source>
        <dbReference type="Google" id="ProtNLM"/>
    </source>
</evidence>
<dbReference type="Gene3D" id="3.40.20.10">
    <property type="entry name" value="Severin"/>
    <property type="match status" value="1"/>
</dbReference>
<dbReference type="SUPFAM" id="SSF55753">
    <property type="entry name" value="Actin depolymerizing proteins"/>
    <property type="match status" value="1"/>
</dbReference>
<gene>
    <name evidence="1" type="ORF">LCGC14_0697700</name>
</gene>
<reference evidence="1" key="1">
    <citation type="journal article" date="2015" name="Nature">
        <title>Complex archaea that bridge the gap between prokaryotes and eukaryotes.</title>
        <authorList>
            <person name="Spang A."/>
            <person name="Saw J.H."/>
            <person name="Jorgensen S.L."/>
            <person name="Zaremba-Niedzwiedzka K."/>
            <person name="Martijn J."/>
            <person name="Lind A.E."/>
            <person name="van Eijk R."/>
            <person name="Schleper C."/>
            <person name="Guy L."/>
            <person name="Ettema T.J."/>
        </authorList>
    </citation>
    <scope>NUCLEOTIDE SEQUENCE</scope>
</reference>
<sequence>MIFIYQFNKELEEFEKFTQEENVPLFEILDSDKILLFIDMNNNRVWIWEGKNSSTKMKFISAQSASQIRDKHDNTFTISTVDEQNETTAFKLMVGLV</sequence>
<dbReference type="EMBL" id="LAZR01001477">
    <property type="protein sequence ID" value="KKN43987.1"/>
    <property type="molecule type" value="Genomic_DNA"/>
</dbReference>
<evidence type="ECO:0000313" key="1">
    <source>
        <dbReference type="EMBL" id="KKN43987.1"/>
    </source>
</evidence>